<reference evidence="4 5" key="1">
    <citation type="submission" date="2020-08" db="EMBL/GenBank/DDBJ databases">
        <title>Sequencing the genomes of 1000 actinobacteria strains.</title>
        <authorList>
            <person name="Klenk H.-P."/>
        </authorList>
    </citation>
    <scope>NUCLEOTIDE SEQUENCE [LARGE SCALE GENOMIC DNA]</scope>
    <source>
        <strain evidence="4 5">DSM 43582</strain>
    </source>
</reference>
<name>A0A7W9UL50_9NOCA</name>
<keyword evidence="2" id="KW-0663">Pyridoxal phosphate</keyword>
<dbReference type="InterPro" id="IPR036052">
    <property type="entry name" value="TrpB-like_PALP_sf"/>
</dbReference>
<accession>A0A7W9UL50</accession>
<dbReference type="Proteomes" id="UP000540412">
    <property type="component" value="Unassembled WGS sequence"/>
</dbReference>
<dbReference type="InterPro" id="IPR050214">
    <property type="entry name" value="Cys_Synth/Cystath_Beta-Synth"/>
</dbReference>
<dbReference type="AlphaFoldDB" id="A0A7W9UL50"/>
<organism evidence="4 5">
    <name type="scientific">Nocardia transvalensis</name>
    <dbReference type="NCBI Taxonomy" id="37333"/>
    <lineage>
        <taxon>Bacteria</taxon>
        <taxon>Bacillati</taxon>
        <taxon>Actinomycetota</taxon>
        <taxon>Actinomycetes</taxon>
        <taxon>Mycobacteriales</taxon>
        <taxon>Nocardiaceae</taxon>
        <taxon>Nocardia</taxon>
    </lineage>
</organism>
<dbReference type="Gene3D" id="3.40.50.1100">
    <property type="match status" value="2"/>
</dbReference>
<keyword evidence="5" id="KW-1185">Reference proteome</keyword>
<comment type="caution">
    <text evidence="4">The sequence shown here is derived from an EMBL/GenBank/DDBJ whole genome shotgun (WGS) entry which is preliminary data.</text>
</comment>
<evidence type="ECO:0000259" key="3">
    <source>
        <dbReference type="PROSITE" id="PS50206"/>
    </source>
</evidence>
<dbReference type="SMART" id="SM00450">
    <property type="entry name" value="RHOD"/>
    <property type="match status" value="1"/>
</dbReference>
<dbReference type="PANTHER" id="PTHR10314">
    <property type="entry name" value="CYSTATHIONINE BETA-SYNTHASE"/>
    <property type="match status" value="1"/>
</dbReference>
<dbReference type="SUPFAM" id="SSF53686">
    <property type="entry name" value="Tryptophan synthase beta subunit-like PLP-dependent enzymes"/>
    <property type="match status" value="1"/>
</dbReference>
<dbReference type="Pfam" id="PF00291">
    <property type="entry name" value="PALP"/>
    <property type="match status" value="1"/>
</dbReference>
<dbReference type="PROSITE" id="PS00380">
    <property type="entry name" value="RHODANESE_1"/>
    <property type="match status" value="1"/>
</dbReference>
<dbReference type="InterPro" id="IPR001763">
    <property type="entry name" value="Rhodanese-like_dom"/>
</dbReference>
<dbReference type="RefSeq" id="WP_040748160.1">
    <property type="nucleotide sequence ID" value="NZ_JACHIT010000002.1"/>
</dbReference>
<dbReference type="GO" id="GO:0004124">
    <property type="term" value="F:cysteine synthase activity"/>
    <property type="evidence" value="ECO:0007669"/>
    <property type="project" value="UniProtKB-EC"/>
</dbReference>
<evidence type="ECO:0000256" key="1">
    <source>
        <dbReference type="ARBA" id="ARBA00001933"/>
    </source>
</evidence>
<comment type="cofactor">
    <cofactor evidence="1">
        <name>pyridoxal 5'-phosphate</name>
        <dbReference type="ChEBI" id="CHEBI:597326"/>
    </cofactor>
</comment>
<dbReference type="InterPro" id="IPR036873">
    <property type="entry name" value="Rhodanese-like_dom_sf"/>
</dbReference>
<sequence length="446" mass="48442">MRYDHITDLIGNTPLLRLDPAVHGLANVELYAKLESCNPFGSVKDRVAWGMIRDELDGITDRGQTLIEASSGNTAKALRILGALHGIGLRAVTNRIKVSEVRDLLQLFGTEIEELPGLSECPDPTTPNDVYSVIEATMAKHPGAYHHPSQYTNEKNIEAHYHGTGREIHEDLARDGIHRVDYLVGGLGTTGSTRGTASYLRKHNPELRALAVVSERSDFIPGIRSETEMWEVGLFRPDFYDSVLAVESGRAIDATLELATGYGVLAGPTSGATYAATLDFLGALDYSTIATDTPVVAVFIVCDRIEPYLSYIRKRRPDLFGRSARRTEPPTAQEIAAVPALSPEALAELDATARPTIVDTRGAMAYRIGHVPGALNIRDDQLDDMLTQGMPFSRSRPLVFVCPVGEVSLRFAALARRAGYDAASLDGGVVAWRDAGLPLESAPQPR</sequence>
<dbReference type="CDD" id="cd00158">
    <property type="entry name" value="RHOD"/>
    <property type="match status" value="1"/>
</dbReference>
<dbReference type="EC" id="2.5.1.47" evidence="4"/>
<evidence type="ECO:0000256" key="2">
    <source>
        <dbReference type="ARBA" id="ARBA00022898"/>
    </source>
</evidence>
<dbReference type="InterPro" id="IPR001307">
    <property type="entry name" value="Thiosulphate_STrfase_CS"/>
</dbReference>
<proteinExistence type="predicted"/>
<dbReference type="SUPFAM" id="SSF52821">
    <property type="entry name" value="Rhodanese/Cell cycle control phosphatase"/>
    <property type="match status" value="1"/>
</dbReference>
<dbReference type="Pfam" id="PF00581">
    <property type="entry name" value="Rhodanese"/>
    <property type="match status" value="1"/>
</dbReference>
<evidence type="ECO:0000313" key="5">
    <source>
        <dbReference type="Proteomes" id="UP000540412"/>
    </source>
</evidence>
<dbReference type="PROSITE" id="PS50206">
    <property type="entry name" value="RHODANESE_3"/>
    <property type="match status" value="1"/>
</dbReference>
<feature type="domain" description="Rhodanese" evidence="3">
    <location>
        <begin position="351"/>
        <end position="441"/>
    </location>
</feature>
<dbReference type="EMBL" id="JACHIT010000002">
    <property type="protein sequence ID" value="MBB5916335.1"/>
    <property type="molecule type" value="Genomic_DNA"/>
</dbReference>
<keyword evidence="4" id="KW-0808">Transferase</keyword>
<protein>
    <submittedName>
        <fullName evidence="4">Cysteine synthase B</fullName>
        <ecNumber evidence="4">2.5.1.47</ecNumber>
    </submittedName>
</protein>
<dbReference type="InterPro" id="IPR001926">
    <property type="entry name" value="TrpB-like_PALP"/>
</dbReference>
<gene>
    <name evidence="4" type="ORF">BJY24_005247</name>
</gene>
<dbReference type="Gene3D" id="3.40.250.10">
    <property type="entry name" value="Rhodanese-like domain"/>
    <property type="match status" value="1"/>
</dbReference>
<dbReference type="GO" id="GO:0004792">
    <property type="term" value="F:thiosulfate-cyanide sulfurtransferase activity"/>
    <property type="evidence" value="ECO:0007669"/>
    <property type="project" value="InterPro"/>
</dbReference>
<evidence type="ECO:0000313" key="4">
    <source>
        <dbReference type="EMBL" id="MBB5916335.1"/>
    </source>
</evidence>